<name>A0A7V7G090_9GAMM</name>
<gene>
    <name evidence="1" type="ORF">F0A17_11315</name>
</gene>
<protein>
    <submittedName>
        <fullName evidence="1">Uncharacterized protein</fullName>
    </submittedName>
</protein>
<proteinExistence type="predicted"/>
<dbReference type="EMBL" id="VTPY01000004">
    <property type="protein sequence ID" value="KAA0011884.1"/>
    <property type="molecule type" value="Genomic_DNA"/>
</dbReference>
<accession>A0A7V7G090</accession>
<evidence type="ECO:0000313" key="2">
    <source>
        <dbReference type="Proteomes" id="UP000486760"/>
    </source>
</evidence>
<evidence type="ECO:0000313" key="1">
    <source>
        <dbReference type="EMBL" id="KAA0011884.1"/>
    </source>
</evidence>
<dbReference type="Proteomes" id="UP000486760">
    <property type="component" value="Unassembled WGS sequence"/>
</dbReference>
<comment type="caution">
    <text evidence="1">The sequence shown here is derived from an EMBL/GenBank/DDBJ whole genome shotgun (WGS) entry which is preliminary data.</text>
</comment>
<sequence length="65" mass="7561">MFVSLLPRTVPIPSTPHEADIESLLDSMMSDEGLTRQEQDQLLDLLILERAEIKRQLNRLRDERS</sequence>
<dbReference type="AlphaFoldDB" id="A0A7V7G090"/>
<organism evidence="1 2">
    <name type="scientific">Billgrantia pellis</name>
    <dbReference type="NCBI Taxonomy" id="2606936"/>
    <lineage>
        <taxon>Bacteria</taxon>
        <taxon>Pseudomonadati</taxon>
        <taxon>Pseudomonadota</taxon>
        <taxon>Gammaproteobacteria</taxon>
        <taxon>Oceanospirillales</taxon>
        <taxon>Halomonadaceae</taxon>
        <taxon>Billgrantia</taxon>
    </lineage>
</organism>
<dbReference type="RefSeq" id="WP_149328445.1">
    <property type="nucleotide sequence ID" value="NZ_VTPY01000004.1"/>
</dbReference>
<reference evidence="1 2" key="1">
    <citation type="submission" date="2019-08" db="EMBL/GenBank/DDBJ databases">
        <title>Bioinformatics analysis of the strain L3 and L5.</title>
        <authorList>
            <person name="Li X."/>
        </authorList>
    </citation>
    <scope>NUCLEOTIDE SEQUENCE [LARGE SCALE GENOMIC DNA]</scope>
    <source>
        <strain evidence="1 2">L5</strain>
    </source>
</reference>
<keyword evidence="2" id="KW-1185">Reference proteome</keyword>